<keyword evidence="3" id="KW-1185">Reference proteome</keyword>
<feature type="domain" description="CoA-binding" evidence="1">
    <location>
        <begin position="4"/>
        <end position="115"/>
    </location>
</feature>
<evidence type="ECO:0000313" key="2">
    <source>
        <dbReference type="EMBL" id="POY34786.1"/>
    </source>
</evidence>
<reference evidence="2 3" key="1">
    <citation type="submission" date="2018-01" db="EMBL/GenBank/DDBJ databases">
        <authorList>
            <person name="Gaut B.S."/>
            <person name="Morton B.R."/>
            <person name="Clegg M.T."/>
            <person name="Duvall M.R."/>
        </authorList>
    </citation>
    <scope>NUCLEOTIDE SEQUENCE [LARGE SCALE GENOMIC DNA]</scope>
    <source>
        <strain evidence="2 3">HR-AV</strain>
    </source>
</reference>
<dbReference type="RefSeq" id="WP_103790608.1">
    <property type="nucleotide sequence ID" value="NZ_PQVF01000018.1"/>
</dbReference>
<accession>A0A2S4ZWW9</accession>
<organism evidence="2 3">
    <name type="scientific">Solitalea longa</name>
    <dbReference type="NCBI Taxonomy" id="2079460"/>
    <lineage>
        <taxon>Bacteria</taxon>
        <taxon>Pseudomonadati</taxon>
        <taxon>Bacteroidota</taxon>
        <taxon>Sphingobacteriia</taxon>
        <taxon>Sphingobacteriales</taxon>
        <taxon>Sphingobacteriaceae</taxon>
        <taxon>Solitalea</taxon>
    </lineage>
</organism>
<protein>
    <submittedName>
        <fullName evidence="2">CoA-binding protein</fullName>
    </submittedName>
</protein>
<dbReference type="OrthoDB" id="708726at2"/>
<dbReference type="InterPro" id="IPR036291">
    <property type="entry name" value="NAD(P)-bd_dom_sf"/>
</dbReference>
<name>A0A2S4ZWW9_9SPHI</name>
<dbReference type="Gene3D" id="3.40.50.720">
    <property type="entry name" value="NAD(P)-binding Rossmann-like Domain"/>
    <property type="match status" value="1"/>
</dbReference>
<dbReference type="Proteomes" id="UP000236893">
    <property type="component" value="Unassembled WGS sequence"/>
</dbReference>
<dbReference type="EMBL" id="PQVF01000018">
    <property type="protein sequence ID" value="POY34786.1"/>
    <property type="molecule type" value="Genomic_DNA"/>
</dbReference>
<sequence length="121" mass="13303">MSEKKTLVLGASTNPERYAFKAVNRLVQHHHPVVAVGLKEGAIAGVEIEKPGTIHSDINTISLYVGPAHQAVYYDYILKTNPQRVIFNPGTENAELQQMLTEKGIGYEHACTLVLLSIGDY</sequence>
<dbReference type="SUPFAM" id="SSF51735">
    <property type="entry name" value="NAD(P)-binding Rossmann-fold domains"/>
    <property type="match status" value="1"/>
</dbReference>
<proteinExistence type="predicted"/>
<comment type="caution">
    <text evidence="2">The sequence shown here is derived from an EMBL/GenBank/DDBJ whole genome shotgun (WGS) entry which is preliminary data.</text>
</comment>
<evidence type="ECO:0000259" key="1">
    <source>
        <dbReference type="Pfam" id="PF13380"/>
    </source>
</evidence>
<dbReference type="AlphaFoldDB" id="A0A2S4ZWW9"/>
<evidence type="ECO:0000313" key="3">
    <source>
        <dbReference type="Proteomes" id="UP000236893"/>
    </source>
</evidence>
<dbReference type="InterPro" id="IPR003781">
    <property type="entry name" value="CoA-bd"/>
</dbReference>
<dbReference type="Pfam" id="PF13380">
    <property type="entry name" value="CoA_binding_2"/>
    <property type="match status" value="1"/>
</dbReference>
<gene>
    <name evidence="2" type="ORF">C3K47_18270</name>
</gene>